<gene>
    <name evidence="8" type="ORF">HHX25_01235</name>
</gene>
<dbReference type="PANTHER" id="PTHR43811:SF19">
    <property type="entry name" value="39 KDA FK506-BINDING NUCLEAR PROTEIN"/>
    <property type="match status" value="1"/>
</dbReference>
<sequence>MKYIAFALVLSLFVSCSSDDEKDYVALNDQEITDYIAQNNLVAQKSPTGLYYIIDNEGTGAQPNLTSTVTVAYKGYFTNGSVFEESSVEGVSFGLQQVIDGWKEGIAYFKEGGSGTLLVPSHLAYGNSGKGSIPGGAVLIFDINLISVN</sequence>
<name>A0ABX1RRD2_9FLAO</name>
<dbReference type="EMBL" id="JABBHF010000001">
    <property type="protein sequence ID" value="NMH86115.1"/>
    <property type="molecule type" value="Genomic_DNA"/>
</dbReference>
<evidence type="ECO:0000259" key="7">
    <source>
        <dbReference type="PROSITE" id="PS50059"/>
    </source>
</evidence>
<evidence type="ECO:0000256" key="1">
    <source>
        <dbReference type="ARBA" id="ARBA00000971"/>
    </source>
</evidence>
<dbReference type="Pfam" id="PF00254">
    <property type="entry name" value="FKBP_C"/>
    <property type="match status" value="1"/>
</dbReference>
<keyword evidence="9" id="KW-1185">Reference proteome</keyword>
<dbReference type="SUPFAM" id="SSF54534">
    <property type="entry name" value="FKBP-like"/>
    <property type="match status" value="1"/>
</dbReference>
<dbReference type="Gene3D" id="3.10.50.40">
    <property type="match status" value="1"/>
</dbReference>
<evidence type="ECO:0000256" key="5">
    <source>
        <dbReference type="PROSITE-ProRule" id="PRU00277"/>
    </source>
</evidence>
<dbReference type="PANTHER" id="PTHR43811">
    <property type="entry name" value="FKBP-TYPE PEPTIDYL-PROLYL CIS-TRANS ISOMERASE FKPA"/>
    <property type="match status" value="1"/>
</dbReference>
<dbReference type="RefSeq" id="WP_169669261.1">
    <property type="nucleotide sequence ID" value="NZ_JABBHF010000001.1"/>
</dbReference>
<comment type="catalytic activity">
    <reaction evidence="1 5 6">
        <text>[protein]-peptidylproline (omega=180) = [protein]-peptidylproline (omega=0)</text>
        <dbReference type="Rhea" id="RHEA:16237"/>
        <dbReference type="Rhea" id="RHEA-COMP:10747"/>
        <dbReference type="Rhea" id="RHEA-COMP:10748"/>
        <dbReference type="ChEBI" id="CHEBI:83833"/>
        <dbReference type="ChEBI" id="CHEBI:83834"/>
        <dbReference type="EC" id="5.2.1.8"/>
    </reaction>
</comment>
<evidence type="ECO:0000256" key="4">
    <source>
        <dbReference type="ARBA" id="ARBA00023235"/>
    </source>
</evidence>
<evidence type="ECO:0000256" key="2">
    <source>
        <dbReference type="ARBA" id="ARBA00006577"/>
    </source>
</evidence>
<organism evidence="8 9">
    <name type="scientific">Flavivirga algicola</name>
    <dbReference type="NCBI Taxonomy" id="2729136"/>
    <lineage>
        <taxon>Bacteria</taxon>
        <taxon>Pseudomonadati</taxon>
        <taxon>Bacteroidota</taxon>
        <taxon>Flavobacteriia</taxon>
        <taxon>Flavobacteriales</taxon>
        <taxon>Flavobacteriaceae</taxon>
        <taxon>Flavivirga</taxon>
    </lineage>
</organism>
<dbReference type="EC" id="5.2.1.8" evidence="6"/>
<comment type="similarity">
    <text evidence="2 6">Belongs to the FKBP-type PPIase family.</text>
</comment>
<dbReference type="PROSITE" id="PS51257">
    <property type="entry name" value="PROKAR_LIPOPROTEIN"/>
    <property type="match status" value="1"/>
</dbReference>
<evidence type="ECO:0000256" key="3">
    <source>
        <dbReference type="ARBA" id="ARBA00023110"/>
    </source>
</evidence>
<comment type="caution">
    <text evidence="8">The sequence shown here is derived from an EMBL/GenBank/DDBJ whole genome shotgun (WGS) entry which is preliminary data.</text>
</comment>
<keyword evidence="4 5" id="KW-0413">Isomerase</keyword>
<dbReference type="InterPro" id="IPR001179">
    <property type="entry name" value="PPIase_FKBP_dom"/>
</dbReference>
<keyword evidence="3 5" id="KW-0697">Rotamase</keyword>
<evidence type="ECO:0000313" key="9">
    <source>
        <dbReference type="Proteomes" id="UP000746690"/>
    </source>
</evidence>
<dbReference type="GO" id="GO:0016853">
    <property type="term" value="F:isomerase activity"/>
    <property type="evidence" value="ECO:0007669"/>
    <property type="project" value="UniProtKB-KW"/>
</dbReference>
<dbReference type="InterPro" id="IPR046357">
    <property type="entry name" value="PPIase_dom_sf"/>
</dbReference>
<feature type="domain" description="PPIase FKBP-type" evidence="7">
    <location>
        <begin position="66"/>
        <end position="149"/>
    </location>
</feature>
<accession>A0ABX1RRD2</accession>
<dbReference type="PROSITE" id="PS50059">
    <property type="entry name" value="FKBP_PPIASE"/>
    <property type="match status" value="1"/>
</dbReference>
<evidence type="ECO:0000256" key="6">
    <source>
        <dbReference type="RuleBase" id="RU003915"/>
    </source>
</evidence>
<protein>
    <recommendedName>
        <fullName evidence="6">Peptidyl-prolyl cis-trans isomerase</fullName>
        <ecNumber evidence="6">5.2.1.8</ecNumber>
    </recommendedName>
</protein>
<evidence type="ECO:0000313" key="8">
    <source>
        <dbReference type="EMBL" id="NMH86115.1"/>
    </source>
</evidence>
<dbReference type="Proteomes" id="UP000746690">
    <property type="component" value="Unassembled WGS sequence"/>
</dbReference>
<proteinExistence type="inferred from homology"/>
<reference evidence="8 9" key="1">
    <citation type="submission" date="2020-04" db="EMBL/GenBank/DDBJ databases">
        <title>A Flavivirga sp. nov.</title>
        <authorList>
            <person name="Sun X."/>
        </authorList>
    </citation>
    <scope>NUCLEOTIDE SEQUENCE [LARGE SCALE GENOMIC DNA]</scope>
    <source>
        <strain evidence="8 9">Y03</strain>
    </source>
</reference>